<dbReference type="PANTHER" id="PTHR21519">
    <property type="entry name" value="PDZ DOMAIN-CONTAINING PROTEIN 8"/>
    <property type="match status" value="1"/>
</dbReference>
<dbReference type="GO" id="GO:1990456">
    <property type="term" value="P:mitochondrion-endoplasmic reticulum membrane tethering"/>
    <property type="evidence" value="ECO:0007669"/>
    <property type="project" value="InterPro"/>
</dbReference>
<dbReference type="GO" id="GO:0005739">
    <property type="term" value="C:mitochondrion"/>
    <property type="evidence" value="ECO:0007669"/>
    <property type="project" value="GOC"/>
</dbReference>
<dbReference type="GO" id="GO:0044233">
    <property type="term" value="C:mitochondria-associated endoplasmic reticulum membrane contact site"/>
    <property type="evidence" value="ECO:0007669"/>
    <property type="project" value="InterPro"/>
</dbReference>
<evidence type="ECO:0000313" key="1">
    <source>
        <dbReference type="EMBL" id="KAK8763363.1"/>
    </source>
</evidence>
<dbReference type="AlphaFoldDB" id="A0AAQ4DLM3"/>
<evidence type="ECO:0000313" key="2">
    <source>
        <dbReference type="Proteomes" id="UP001321473"/>
    </source>
</evidence>
<dbReference type="Proteomes" id="UP001321473">
    <property type="component" value="Unassembled WGS sequence"/>
</dbReference>
<sequence>MTDNASQLEDVLRDLAGRGFGVQTFSKAVNAAKNIHANMEPQARMERVRNVYQKVKTLFEAERARKDKLQEQLQTAPDDISRQELHRAFEACELRVKSLNLVLLYYASGLKHIYEEHDEGTEHSEGAAGGQA</sequence>
<organism evidence="1 2">
    <name type="scientific">Amblyomma americanum</name>
    <name type="common">Lone star tick</name>
    <dbReference type="NCBI Taxonomy" id="6943"/>
    <lineage>
        <taxon>Eukaryota</taxon>
        <taxon>Metazoa</taxon>
        <taxon>Ecdysozoa</taxon>
        <taxon>Arthropoda</taxon>
        <taxon>Chelicerata</taxon>
        <taxon>Arachnida</taxon>
        <taxon>Acari</taxon>
        <taxon>Parasitiformes</taxon>
        <taxon>Ixodida</taxon>
        <taxon>Ixodoidea</taxon>
        <taxon>Ixodidae</taxon>
        <taxon>Amblyomminae</taxon>
        <taxon>Amblyomma</taxon>
    </lineage>
</organism>
<keyword evidence="2" id="KW-1185">Reference proteome</keyword>
<accession>A0AAQ4DLM3</accession>
<protein>
    <submittedName>
        <fullName evidence="1">Uncharacterized protein</fullName>
    </submittedName>
</protein>
<reference evidence="1 2" key="1">
    <citation type="journal article" date="2023" name="Arcadia Sci">
        <title>De novo assembly of a long-read Amblyomma americanum tick genome.</title>
        <authorList>
            <person name="Chou S."/>
            <person name="Poskanzer K.E."/>
            <person name="Rollins M."/>
            <person name="Thuy-Boun P.S."/>
        </authorList>
    </citation>
    <scope>NUCLEOTIDE SEQUENCE [LARGE SCALE GENOMIC DNA]</scope>
    <source>
        <strain evidence="1">F_SG_1</strain>
        <tissue evidence="1">Salivary glands</tissue>
    </source>
</reference>
<dbReference type="PANTHER" id="PTHR21519:SF1">
    <property type="entry name" value="PDZ DOMAIN-CONTAINING PROTEIN 8"/>
    <property type="match status" value="1"/>
</dbReference>
<gene>
    <name evidence="1" type="ORF">V5799_034025</name>
</gene>
<comment type="caution">
    <text evidence="1">The sequence shown here is derived from an EMBL/GenBank/DDBJ whole genome shotgun (WGS) entry which is preliminary data.</text>
</comment>
<dbReference type="InterPro" id="IPR039275">
    <property type="entry name" value="PDZD8"/>
</dbReference>
<name>A0AAQ4DLM3_AMBAM</name>
<dbReference type="GO" id="GO:0051560">
    <property type="term" value="P:mitochondrial calcium ion homeostasis"/>
    <property type="evidence" value="ECO:0007669"/>
    <property type="project" value="InterPro"/>
</dbReference>
<dbReference type="EMBL" id="JARKHS020029395">
    <property type="protein sequence ID" value="KAK8763363.1"/>
    <property type="molecule type" value="Genomic_DNA"/>
</dbReference>
<proteinExistence type="predicted"/>